<reference evidence="2" key="1">
    <citation type="journal article" date="2023" name="G3 (Bethesda)">
        <title>A reference genome for the long-term kleptoplast-retaining sea slug Elysia crispata morphotype clarki.</title>
        <authorList>
            <person name="Eastman K.E."/>
            <person name="Pendleton A.L."/>
            <person name="Shaikh M.A."/>
            <person name="Suttiyut T."/>
            <person name="Ogas R."/>
            <person name="Tomko P."/>
            <person name="Gavelis G."/>
            <person name="Widhalm J.R."/>
            <person name="Wisecaver J.H."/>
        </authorList>
    </citation>
    <scope>NUCLEOTIDE SEQUENCE</scope>
    <source>
        <strain evidence="2">ECLA1</strain>
    </source>
</reference>
<gene>
    <name evidence="2" type="ORF">RRG08_059082</name>
</gene>
<organism evidence="2 3">
    <name type="scientific">Elysia crispata</name>
    <name type="common">lettuce slug</name>
    <dbReference type="NCBI Taxonomy" id="231223"/>
    <lineage>
        <taxon>Eukaryota</taxon>
        <taxon>Metazoa</taxon>
        <taxon>Spiralia</taxon>
        <taxon>Lophotrochozoa</taxon>
        <taxon>Mollusca</taxon>
        <taxon>Gastropoda</taxon>
        <taxon>Heterobranchia</taxon>
        <taxon>Euthyneura</taxon>
        <taxon>Panpulmonata</taxon>
        <taxon>Sacoglossa</taxon>
        <taxon>Placobranchoidea</taxon>
        <taxon>Plakobranchidae</taxon>
        <taxon>Elysia</taxon>
    </lineage>
</organism>
<keyword evidence="3" id="KW-1185">Reference proteome</keyword>
<feature type="compositionally biased region" description="Basic and acidic residues" evidence="1">
    <location>
        <begin position="17"/>
        <end position="27"/>
    </location>
</feature>
<evidence type="ECO:0000313" key="2">
    <source>
        <dbReference type="EMBL" id="KAK3801380.1"/>
    </source>
</evidence>
<protein>
    <submittedName>
        <fullName evidence="2">Uncharacterized protein</fullName>
    </submittedName>
</protein>
<dbReference type="AlphaFoldDB" id="A0AAE1B868"/>
<dbReference type="EMBL" id="JAWDGP010000325">
    <property type="protein sequence ID" value="KAK3801380.1"/>
    <property type="molecule type" value="Genomic_DNA"/>
</dbReference>
<sequence>MDTTTDKHSGTKTKLGNARDVRQVDKKGKQRKKHRRIQILIKKDEKAEKRPEAEKPRRVLPHSGIFLSTFSTNLLDSPPILINWFTTFSSHTLYQFITFSSSGPVAGKEYVDSNTHD</sequence>
<feature type="compositionally biased region" description="Basic residues" evidence="1">
    <location>
        <begin position="28"/>
        <end position="37"/>
    </location>
</feature>
<evidence type="ECO:0000256" key="1">
    <source>
        <dbReference type="SAM" id="MobiDB-lite"/>
    </source>
</evidence>
<feature type="compositionally biased region" description="Basic and acidic residues" evidence="1">
    <location>
        <begin position="41"/>
        <end position="57"/>
    </location>
</feature>
<dbReference type="Proteomes" id="UP001283361">
    <property type="component" value="Unassembled WGS sequence"/>
</dbReference>
<feature type="region of interest" description="Disordered" evidence="1">
    <location>
        <begin position="1"/>
        <end position="58"/>
    </location>
</feature>
<comment type="caution">
    <text evidence="2">The sequence shown here is derived from an EMBL/GenBank/DDBJ whole genome shotgun (WGS) entry which is preliminary data.</text>
</comment>
<name>A0AAE1B868_9GAST</name>
<proteinExistence type="predicted"/>
<accession>A0AAE1B868</accession>
<evidence type="ECO:0000313" key="3">
    <source>
        <dbReference type="Proteomes" id="UP001283361"/>
    </source>
</evidence>